<sequence>MHVMDDVEDLRPAHVFVLPGGRPVGTTADFLTCTLSGKPTPCPGDDHAS</sequence>
<dbReference type="EMBL" id="CP006996">
    <property type="protein sequence ID" value="AHD23842.1"/>
    <property type="molecule type" value="Genomic_DNA"/>
</dbReference>
<accession>V9XR36</accession>
<dbReference type="HOGENOM" id="CLU_3140105_0_0_11"/>
<organism evidence="1 2">
    <name type="scientific">Rhodococcus pyridinivorans SB3094</name>
    <dbReference type="NCBI Taxonomy" id="1435356"/>
    <lineage>
        <taxon>Bacteria</taxon>
        <taxon>Bacillati</taxon>
        <taxon>Actinomycetota</taxon>
        <taxon>Actinomycetes</taxon>
        <taxon>Mycobacteriales</taxon>
        <taxon>Nocardiaceae</taxon>
        <taxon>Rhodococcus</taxon>
    </lineage>
</organism>
<dbReference type="AlphaFoldDB" id="V9XR36"/>
<dbReference type="Proteomes" id="UP000018781">
    <property type="component" value="Chromosome"/>
</dbReference>
<proteinExistence type="predicted"/>
<evidence type="ECO:0000313" key="1">
    <source>
        <dbReference type="EMBL" id="AHD23842.1"/>
    </source>
</evidence>
<dbReference type="KEGG" id="rpy:Y013_16930"/>
<name>V9XR36_9NOCA</name>
<evidence type="ECO:0000313" key="2">
    <source>
        <dbReference type="Proteomes" id="UP000018781"/>
    </source>
</evidence>
<gene>
    <name evidence="1" type="ORF">Y013_16930</name>
</gene>
<protein>
    <submittedName>
        <fullName evidence="1">Uncharacterized protein</fullName>
    </submittedName>
</protein>
<reference evidence="1 2" key="1">
    <citation type="journal article" date="2014" name="Genome Announc.">
        <title>Complete Genome of Rhodococcus pyridinivorans SB3094, a Methyl-Ethyl-Ketone-Degrading Bacterium Used for Bioaugmentation.</title>
        <authorList>
            <person name="Dueholm M.S."/>
            <person name="Albertsen M."/>
            <person name="D'Imperio S."/>
            <person name="Tale V.P."/>
            <person name="Lewis D."/>
            <person name="Nielsen P.H."/>
            <person name="Nielsen J.L."/>
        </authorList>
    </citation>
    <scope>NUCLEOTIDE SEQUENCE [LARGE SCALE GENOMIC DNA]</scope>
    <source>
        <strain evidence="1 2">SB3094</strain>
    </source>
</reference>